<dbReference type="InterPro" id="IPR020846">
    <property type="entry name" value="MFS_dom"/>
</dbReference>
<feature type="transmembrane region" description="Helical" evidence="6">
    <location>
        <begin position="94"/>
        <end position="112"/>
    </location>
</feature>
<name>A0A316YJK5_9BASI</name>
<keyword evidence="2 6" id="KW-0812">Transmembrane</keyword>
<evidence type="ECO:0000256" key="3">
    <source>
        <dbReference type="ARBA" id="ARBA00022989"/>
    </source>
</evidence>
<feature type="transmembrane region" description="Helical" evidence="6">
    <location>
        <begin position="233"/>
        <end position="259"/>
    </location>
</feature>
<evidence type="ECO:0000256" key="6">
    <source>
        <dbReference type="SAM" id="Phobius"/>
    </source>
</evidence>
<organism evidence="8 9">
    <name type="scientific">Acaromyces ingoldii</name>
    <dbReference type="NCBI Taxonomy" id="215250"/>
    <lineage>
        <taxon>Eukaryota</taxon>
        <taxon>Fungi</taxon>
        <taxon>Dikarya</taxon>
        <taxon>Basidiomycota</taxon>
        <taxon>Ustilaginomycotina</taxon>
        <taxon>Exobasidiomycetes</taxon>
        <taxon>Exobasidiales</taxon>
        <taxon>Cryptobasidiaceae</taxon>
        <taxon>Acaromyces</taxon>
    </lineage>
</organism>
<dbReference type="Gene3D" id="1.20.1250.20">
    <property type="entry name" value="MFS general substrate transporter like domains"/>
    <property type="match status" value="1"/>
</dbReference>
<evidence type="ECO:0000259" key="7">
    <source>
        <dbReference type="PROSITE" id="PS50850"/>
    </source>
</evidence>
<dbReference type="InParanoid" id="A0A316YJK5"/>
<evidence type="ECO:0000256" key="5">
    <source>
        <dbReference type="SAM" id="MobiDB-lite"/>
    </source>
</evidence>
<sequence length="458" mass="50483">MQLAPPLLSLDGPSTSPKDWSSWRKTSSICTLIVMTFALTATSTSYSSSARHIMSDLHMSQELFVLGISLFVLGFGVGPLIFGPLAQAFGKRPVYFFSYVLFTAFCFGCSEANNSASLLCCRFFAGSFGSTTLFLTPGSINELVEPRHQNRVACFYAFAAFLGPSVGTCISSFVDEGTSSWRWNLRVMAIFVGFTTLLCFFFVEETSYPTSLKTISWRRTIISPFVILFKDPVVFLTSFYLALLYGYMYAFFALFPLVFGEIRHFSPTSLGLIYLSLLVGGLEYYVKRKYLDKKLQPPPEARLVQGLWATFLPAFGLFIFAWTAPFPSVHWIGASVGMFVFLLGAYISFICLIPYLVIYSGPQATAALTAVMVTRAAFATGWPLVVRQMCDKMTVQGASSFLAGLTLLMVPLIWVLYLKGAQLRARKLDETSGPNGPLRSAVENSEVASSATVKEEAA</sequence>
<feature type="domain" description="Major facilitator superfamily (MFS) profile" evidence="7">
    <location>
        <begin position="28"/>
        <end position="423"/>
    </location>
</feature>
<dbReference type="OrthoDB" id="6770063at2759"/>
<keyword evidence="3 6" id="KW-1133">Transmembrane helix</keyword>
<dbReference type="Proteomes" id="UP000245768">
    <property type="component" value="Unassembled WGS sequence"/>
</dbReference>
<dbReference type="EMBL" id="KZ819637">
    <property type="protein sequence ID" value="PWN88994.1"/>
    <property type="molecule type" value="Genomic_DNA"/>
</dbReference>
<protein>
    <submittedName>
        <fullName evidence="8">MFS general substrate transporter</fullName>
    </submittedName>
</protein>
<feature type="transmembrane region" description="Helical" evidence="6">
    <location>
        <begin position="185"/>
        <end position="203"/>
    </location>
</feature>
<comment type="subcellular location">
    <subcellularLocation>
        <location evidence="1">Membrane</location>
        <topology evidence="1">Multi-pass membrane protein</topology>
    </subcellularLocation>
</comment>
<feature type="transmembrane region" description="Helical" evidence="6">
    <location>
        <begin position="397"/>
        <end position="418"/>
    </location>
</feature>
<dbReference type="GO" id="GO:0005886">
    <property type="term" value="C:plasma membrane"/>
    <property type="evidence" value="ECO:0007669"/>
    <property type="project" value="TreeGrafter"/>
</dbReference>
<dbReference type="GO" id="GO:0022857">
    <property type="term" value="F:transmembrane transporter activity"/>
    <property type="evidence" value="ECO:0007669"/>
    <property type="project" value="InterPro"/>
</dbReference>
<proteinExistence type="predicted"/>
<feature type="transmembrane region" description="Helical" evidence="6">
    <location>
        <begin position="364"/>
        <end position="385"/>
    </location>
</feature>
<accession>A0A316YJK5</accession>
<dbReference type="PANTHER" id="PTHR23502">
    <property type="entry name" value="MAJOR FACILITATOR SUPERFAMILY"/>
    <property type="match status" value="1"/>
</dbReference>
<evidence type="ECO:0000256" key="4">
    <source>
        <dbReference type="ARBA" id="ARBA00023136"/>
    </source>
</evidence>
<dbReference type="RefSeq" id="XP_025376192.1">
    <property type="nucleotide sequence ID" value="XM_025523271.1"/>
</dbReference>
<feature type="compositionally biased region" description="Low complexity" evidence="5">
    <location>
        <begin position="440"/>
        <end position="451"/>
    </location>
</feature>
<feature type="transmembrane region" description="Helical" evidence="6">
    <location>
        <begin position="153"/>
        <end position="173"/>
    </location>
</feature>
<dbReference type="AlphaFoldDB" id="A0A316YJK5"/>
<dbReference type="PANTHER" id="PTHR23502:SF184">
    <property type="entry name" value="MAJOR FACILITATOR SUPERFAMILY (MFS) PROFILE DOMAIN-CONTAINING PROTEIN"/>
    <property type="match status" value="1"/>
</dbReference>
<dbReference type="Pfam" id="PF07690">
    <property type="entry name" value="MFS_1"/>
    <property type="match status" value="1"/>
</dbReference>
<feature type="transmembrane region" description="Helical" evidence="6">
    <location>
        <begin position="331"/>
        <end position="357"/>
    </location>
</feature>
<evidence type="ECO:0000313" key="8">
    <source>
        <dbReference type="EMBL" id="PWN88994.1"/>
    </source>
</evidence>
<dbReference type="STRING" id="215250.A0A316YJK5"/>
<feature type="transmembrane region" description="Helical" evidence="6">
    <location>
        <begin position="23"/>
        <end position="42"/>
    </location>
</feature>
<evidence type="ECO:0000313" key="9">
    <source>
        <dbReference type="Proteomes" id="UP000245768"/>
    </source>
</evidence>
<feature type="transmembrane region" description="Helical" evidence="6">
    <location>
        <begin position="265"/>
        <end position="286"/>
    </location>
</feature>
<keyword evidence="4 6" id="KW-0472">Membrane</keyword>
<dbReference type="InterPro" id="IPR036259">
    <property type="entry name" value="MFS_trans_sf"/>
</dbReference>
<feature type="transmembrane region" description="Helical" evidence="6">
    <location>
        <begin position="307"/>
        <end position="325"/>
    </location>
</feature>
<dbReference type="SUPFAM" id="SSF103473">
    <property type="entry name" value="MFS general substrate transporter"/>
    <property type="match status" value="1"/>
</dbReference>
<dbReference type="PROSITE" id="PS50850">
    <property type="entry name" value="MFS"/>
    <property type="match status" value="1"/>
</dbReference>
<gene>
    <name evidence="8" type="ORF">FA10DRAFT_275506</name>
</gene>
<reference evidence="8 9" key="1">
    <citation type="journal article" date="2018" name="Mol. Biol. Evol.">
        <title>Broad Genomic Sampling Reveals a Smut Pathogenic Ancestry of the Fungal Clade Ustilaginomycotina.</title>
        <authorList>
            <person name="Kijpornyongpan T."/>
            <person name="Mondo S.J."/>
            <person name="Barry K."/>
            <person name="Sandor L."/>
            <person name="Lee J."/>
            <person name="Lipzen A."/>
            <person name="Pangilinan J."/>
            <person name="LaButti K."/>
            <person name="Hainaut M."/>
            <person name="Henrissat B."/>
            <person name="Grigoriev I.V."/>
            <person name="Spatafora J.W."/>
            <person name="Aime M.C."/>
        </authorList>
    </citation>
    <scope>NUCLEOTIDE SEQUENCE [LARGE SCALE GENOMIC DNA]</scope>
    <source>
        <strain evidence="8 9">MCA 4198</strain>
    </source>
</reference>
<evidence type="ECO:0000256" key="2">
    <source>
        <dbReference type="ARBA" id="ARBA00022692"/>
    </source>
</evidence>
<dbReference type="GeneID" id="37045187"/>
<feature type="region of interest" description="Disordered" evidence="5">
    <location>
        <begin position="430"/>
        <end position="458"/>
    </location>
</feature>
<feature type="transmembrane region" description="Helical" evidence="6">
    <location>
        <begin position="63"/>
        <end position="82"/>
    </location>
</feature>
<dbReference type="InterPro" id="IPR011701">
    <property type="entry name" value="MFS"/>
</dbReference>
<keyword evidence="9" id="KW-1185">Reference proteome</keyword>
<evidence type="ECO:0000256" key="1">
    <source>
        <dbReference type="ARBA" id="ARBA00004141"/>
    </source>
</evidence>